<evidence type="ECO:0000313" key="2">
    <source>
        <dbReference type="EMBL" id="CAE0117881.1"/>
    </source>
</evidence>
<gene>
    <name evidence="2" type="ORF">HERI1096_LOCUS18580</name>
</gene>
<proteinExistence type="predicted"/>
<reference evidence="2" key="1">
    <citation type="submission" date="2021-01" db="EMBL/GenBank/DDBJ databases">
        <authorList>
            <person name="Corre E."/>
            <person name="Pelletier E."/>
            <person name="Niang G."/>
            <person name="Scheremetjew M."/>
            <person name="Finn R."/>
            <person name="Kale V."/>
            <person name="Holt S."/>
            <person name="Cochrane G."/>
            <person name="Meng A."/>
            <person name="Brown T."/>
            <person name="Cohen L."/>
        </authorList>
    </citation>
    <scope>NUCLEOTIDE SEQUENCE</scope>
    <source>
        <strain evidence="2">CCMP281</strain>
    </source>
</reference>
<dbReference type="AlphaFoldDB" id="A0A7S3AXM2"/>
<protein>
    <submittedName>
        <fullName evidence="2">Uncharacterized protein</fullName>
    </submittedName>
</protein>
<feature type="compositionally biased region" description="Low complexity" evidence="1">
    <location>
        <begin position="69"/>
        <end position="78"/>
    </location>
</feature>
<sequence length="183" mass="19612">MYAVITCVQRGPGRGSMTPCRACLPNGSAREGAGIEGGGKAEASSHWFRHTALERLAPHSDTPYRPKGTTEPTTRVRTPVPPEHMPPLPSPSPCSLWSALQVQFHGKGMPAGAVVIVTPPRHTEAETLVQPLRRRILGVHMQRARLSPPCPCEINGVSQQSSPRAAPSVLWGNDELGDAHDKG</sequence>
<name>A0A7S3AXM2_9EUKA</name>
<feature type="compositionally biased region" description="Pro residues" evidence="1">
    <location>
        <begin position="79"/>
        <end position="90"/>
    </location>
</feature>
<feature type="region of interest" description="Disordered" evidence="1">
    <location>
        <begin position="55"/>
        <end position="90"/>
    </location>
</feature>
<accession>A0A7S3AXM2</accession>
<feature type="compositionally biased region" description="Basic and acidic residues" evidence="1">
    <location>
        <begin position="55"/>
        <end position="64"/>
    </location>
</feature>
<dbReference type="EMBL" id="HBHX01033415">
    <property type="protein sequence ID" value="CAE0117881.1"/>
    <property type="molecule type" value="Transcribed_RNA"/>
</dbReference>
<organism evidence="2">
    <name type="scientific">Haptolina ericina</name>
    <dbReference type="NCBI Taxonomy" id="156174"/>
    <lineage>
        <taxon>Eukaryota</taxon>
        <taxon>Haptista</taxon>
        <taxon>Haptophyta</taxon>
        <taxon>Prymnesiophyceae</taxon>
        <taxon>Prymnesiales</taxon>
        <taxon>Prymnesiaceae</taxon>
        <taxon>Haptolina</taxon>
    </lineage>
</organism>
<evidence type="ECO:0000256" key="1">
    <source>
        <dbReference type="SAM" id="MobiDB-lite"/>
    </source>
</evidence>
<feature type="region of interest" description="Disordered" evidence="1">
    <location>
        <begin position="156"/>
        <end position="183"/>
    </location>
</feature>